<gene>
    <name evidence="1" type="ORF">BBAD15_g11685</name>
</gene>
<accession>A0A0A2VQK1</accession>
<dbReference type="InterPro" id="IPR011009">
    <property type="entry name" value="Kinase-like_dom_sf"/>
</dbReference>
<dbReference type="OrthoDB" id="4847384at2759"/>
<dbReference type="EMBL" id="ANFO01001287">
    <property type="protein sequence ID" value="KGQ03089.1"/>
    <property type="molecule type" value="Genomic_DNA"/>
</dbReference>
<organism evidence="1 2">
    <name type="scientific">Beauveria bassiana D1-5</name>
    <dbReference type="NCBI Taxonomy" id="1245745"/>
    <lineage>
        <taxon>Eukaryota</taxon>
        <taxon>Fungi</taxon>
        <taxon>Dikarya</taxon>
        <taxon>Ascomycota</taxon>
        <taxon>Pezizomycotina</taxon>
        <taxon>Sordariomycetes</taxon>
        <taxon>Hypocreomycetidae</taxon>
        <taxon>Hypocreales</taxon>
        <taxon>Cordycipitaceae</taxon>
        <taxon>Beauveria</taxon>
    </lineage>
</organism>
<name>A0A0A2VQK1_BEABA</name>
<sequence>MKMLKPGWQGLAAEQFEKLVEEALWELTKYGAAYDDAKLDNFLISDAEVRIVDFEFVFEVEAPDYELAVTCQLNHLLGLDRLDGRFADFGLS</sequence>
<dbReference type="AlphaFoldDB" id="A0A0A2VQK1"/>
<evidence type="ECO:0000313" key="1">
    <source>
        <dbReference type="EMBL" id="KGQ03089.1"/>
    </source>
</evidence>
<protein>
    <recommendedName>
        <fullName evidence="3">Protein kinase domain-containing protein</fullName>
    </recommendedName>
</protein>
<dbReference type="Proteomes" id="UP000030106">
    <property type="component" value="Unassembled WGS sequence"/>
</dbReference>
<proteinExistence type="predicted"/>
<comment type="caution">
    <text evidence="1">The sequence shown here is derived from an EMBL/GenBank/DDBJ whole genome shotgun (WGS) entry which is preliminary data.</text>
</comment>
<dbReference type="HOGENOM" id="CLU_2412940_0_0_1"/>
<evidence type="ECO:0008006" key="3">
    <source>
        <dbReference type="Google" id="ProtNLM"/>
    </source>
</evidence>
<evidence type="ECO:0000313" key="2">
    <source>
        <dbReference type="Proteomes" id="UP000030106"/>
    </source>
</evidence>
<reference evidence="1 2" key="1">
    <citation type="submission" date="2012-10" db="EMBL/GenBank/DDBJ databases">
        <title>Genome sequencing and analysis of entomopathogenic fungi Beauveria bassiana D1-5.</title>
        <authorList>
            <person name="Li Q."/>
            <person name="Wang L."/>
            <person name="Zhang Z."/>
            <person name="Wang Q."/>
            <person name="Ren J."/>
            <person name="Wang M."/>
            <person name="Xu W."/>
            <person name="Wang J."/>
            <person name="Lu Y."/>
            <person name="Du Q."/>
            <person name="Sun Z."/>
        </authorList>
    </citation>
    <scope>NUCLEOTIDE SEQUENCE [LARGE SCALE GENOMIC DNA]</scope>
    <source>
        <strain evidence="1 2">D1-5</strain>
    </source>
</reference>
<dbReference type="SUPFAM" id="SSF56112">
    <property type="entry name" value="Protein kinase-like (PK-like)"/>
    <property type="match status" value="1"/>
</dbReference>